<evidence type="ECO:0000256" key="3">
    <source>
        <dbReference type="ARBA" id="ARBA00022989"/>
    </source>
</evidence>
<dbReference type="GO" id="GO:0046873">
    <property type="term" value="F:metal ion transmembrane transporter activity"/>
    <property type="evidence" value="ECO:0007669"/>
    <property type="project" value="InterPro"/>
</dbReference>
<proteinExistence type="predicted"/>
<keyword evidence="4 6" id="KW-0472">Membrane</keyword>
<dbReference type="Pfam" id="PF01544">
    <property type="entry name" value="CorA"/>
    <property type="match status" value="1"/>
</dbReference>
<protein>
    <recommendedName>
        <fullName evidence="9">Cora-domain-containing protein</fullName>
    </recommendedName>
</protein>
<feature type="transmembrane region" description="Helical" evidence="6">
    <location>
        <begin position="603"/>
        <end position="624"/>
    </location>
</feature>
<evidence type="ECO:0008006" key="9">
    <source>
        <dbReference type="Google" id="ProtNLM"/>
    </source>
</evidence>
<keyword evidence="8" id="KW-1185">Reference proteome</keyword>
<evidence type="ECO:0000256" key="6">
    <source>
        <dbReference type="SAM" id="Phobius"/>
    </source>
</evidence>
<evidence type="ECO:0000313" key="7">
    <source>
        <dbReference type="EMBL" id="RPB03055.1"/>
    </source>
</evidence>
<dbReference type="EMBL" id="ML120364">
    <property type="protein sequence ID" value="RPB03055.1"/>
    <property type="molecule type" value="Genomic_DNA"/>
</dbReference>
<feature type="region of interest" description="Disordered" evidence="5">
    <location>
        <begin position="516"/>
        <end position="542"/>
    </location>
</feature>
<dbReference type="SUPFAM" id="SSF144083">
    <property type="entry name" value="Magnesium transport protein CorA, transmembrane region"/>
    <property type="match status" value="1"/>
</dbReference>
<accession>A0A3N4KAU2</accession>
<feature type="compositionally biased region" description="Basic and acidic residues" evidence="5">
    <location>
        <begin position="521"/>
        <end position="542"/>
    </location>
</feature>
<feature type="region of interest" description="Disordered" evidence="5">
    <location>
        <begin position="1"/>
        <end position="54"/>
    </location>
</feature>
<evidence type="ECO:0000256" key="2">
    <source>
        <dbReference type="ARBA" id="ARBA00022692"/>
    </source>
</evidence>
<reference evidence="7 8" key="1">
    <citation type="journal article" date="2018" name="Nat. Ecol. Evol.">
        <title>Pezizomycetes genomes reveal the molecular basis of ectomycorrhizal truffle lifestyle.</title>
        <authorList>
            <person name="Murat C."/>
            <person name="Payen T."/>
            <person name="Noel B."/>
            <person name="Kuo A."/>
            <person name="Morin E."/>
            <person name="Chen J."/>
            <person name="Kohler A."/>
            <person name="Krizsan K."/>
            <person name="Balestrini R."/>
            <person name="Da Silva C."/>
            <person name="Montanini B."/>
            <person name="Hainaut M."/>
            <person name="Levati E."/>
            <person name="Barry K.W."/>
            <person name="Belfiori B."/>
            <person name="Cichocki N."/>
            <person name="Clum A."/>
            <person name="Dockter R.B."/>
            <person name="Fauchery L."/>
            <person name="Guy J."/>
            <person name="Iotti M."/>
            <person name="Le Tacon F."/>
            <person name="Lindquist E.A."/>
            <person name="Lipzen A."/>
            <person name="Malagnac F."/>
            <person name="Mello A."/>
            <person name="Molinier V."/>
            <person name="Miyauchi S."/>
            <person name="Poulain J."/>
            <person name="Riccioni C."/>
            <person name="Rubini A."/>
            <person name="Sitrit Y."/>
            <person name="Splivallo R."/>
            <person name="Traeger S."/>
            <person name="Wang M."/>
            <person name="Zifcakova L."/>
            <person name="Wipf D."/>
            <person name="Zambonelli A."/>
            <person name="Paolocci F."/>
            <person name="Nowrousian M."/>
            <person name="Ottonello S."/>
            <person name="Baldrian P."/>
            <person name="Spatafora J.W."/>
            <person name="Henrissat B."/>
            <person name="Nagy L.G."/>
            <person name="Aury J.M."/>
            <person name="Wincker P."/>
            <person name="Grigoriev I.V."/>
            <person name="Bonfante P."/>
            <person name="Martin F.M."/>
        </authorList>
    </citation>
    <scope>NUCLEOTIDE SEQUENCE [LARGE SCALE GENOMIC DNA]</scope>
    <source>
        <strain evidence="7 8">120613-1</strain>
    </source>
</reference>
<dbReference type="InterPro" id="IPR045863">
    <property type="entry name" value="CorA_TM1_TM2"/>
</dbReference>
<dbReference type="OrthoDB" id="5286874at2759"/>
<feature type="compositionally biased region" description="Polar residues" evidence="5">
    <location>
        <begin position="42"/>
        <end position="54"/>
    </location>
</feature>
<dbReference type="AlphaFoldDB" id="A0A3N4KAU2"/>
<evidence type="ECO:0000256" key="1">
    <source>
        <dbReference type="ARBA" id="ARBA00004141"/>
    </source>
</evidence>
<dbReference type="GO" id="GO:0016020">
    <property type="term" value="C:membrane"/>
    <property type="evidence" value="ECO:0007669"/>
    <property type="project" value="UniProtKB-SubCell"/>
</dbReference>
<evidence type="ECO:0000256" key="4">
    <source>
        <dbReference type="ARBA" id="ARBA00023136"/>
    </source>
</evidence>
<dbReference type="Proteomes" id="UP000276215">
    <property type="component" value="Unassembled WGS sequence"/>
</dbReference>
<comment type="subcellular location">
    <subcellularLocation>
        <location evidence="1">Membrane</location>
        <topology evidence="1">Multi-pass membrane protein</topology>
    </subcellularLocation>
</comment>
<keyword evidence="2 6" id="KW-0812">Transmembrane</keyword>
<evidence type="ECO:0000313" key="8">
    <source>
        <dbReference type="Proteomes" id="UP000276215"/>
    </source>
</evidence>
<organism evidence="7 8">
    <name type="scientific">Choiromyces venosus 120613-1</name>
    <dbReference type="NCBI Taxonomy" id="1336337"/>
    <lineage>
        <taxon>Eukaryota</taxon>
        <taxon>Fungi</taxon>
        <taxon>Dikarya</taxon>
        <taxon>Ascomycota</taxon>
        <taxon>Pezizomycotina</taxon>
        <taxon>Pezizomycetes</taxon>
        <taxon>Pezizales</taxon>
        <taxon>Tuberaceae</taxon>
        <taxon>Choiromyces</taxon>
    </lineage>
</organism>
<dbReference type="Gene3D" id="1.20.58.340">
    <property type="entry name" value="Magnesium transport protein CorA, transmembrane region"/>
    <property type="match status" value="1"/>
</dbReference>
<dbReference type="InterPro" id="IPR002523">
    <property type="entry name" value="MgTranspt_CorA/ZnTranspt_ZntB"/>
</dbReference>
<dbReference type="STRING" id="1336337.A0A3N4KAU2"/>
<gene>
    <name evidence="7" type="ORF">L873DRAFT_1841387</name>
</gene>
<keyword evidence="3 6" id="KW-1133">Transmembrane helix</keyword>
<evidence type="ECO:0000256" key="5">
    <source>
        <dbReference type="SAM" id="MobiDB-lite"/>
    </source>
</evidence>
<name>A0A3N4KAU2_9PEZI</name>
<sequence>MSDPRENAVAPHLSLNPPQTSPRPVIQPPQQLQVPPPPVIQSTQPSQVPRTQQPVADFSTWDKIRGDEQQRFYDERDCLHPNLTPVSEKLRNREENDVVIFNYSSKPNYPHGVDREGSIERSSSENEEQFDIENDRFCLVPKEKLIESTEFDQIINLDPGELDSRISRGTRLGIVDFPQCYDTRNDDQILDLFMVKKLGLTSEGGTAFKDSHSNRVHALPGRKRFRTGISLRAPFQNSSDNGFTLFVSFPYFGKSSSGITLGSERESVGLLDFKRLGVHVHDDRTREFVEEAGAGDILVHQARYMVFDNHTMATFRSKEDKTKDQVPLHRFQERIGAFRALVHMIANRTSTDLESWVFGKLQTGLCELEKEIDQAISNAGVQGGNQALPGEYADVQTLLISLNRLSAQLFASISVVERQIAILHDLDSVFSTCYRTETRIGEMNSPRKQSPFHRNAAPIPIFQKNPEQIWPNTLDTIKEVVQERKSFIRKIKDLIENMDIRRKILSVFLKSNQAKSAPSEKTAEETKRAMERSEQTARETKSAIERTKEAIEDAQETLVQQSQTLSGFTIVTTAFLPLSFCTSYFGMNNITEFNRHTISVRDFWLTTGPVCAGVILLTVIIIIWKRPEMASLRGGIGKALGLSDPGGKAGDRKRLLP</sequence>